<accession>A0A2Y8JXU1</accession>
<sequence>MYSVPNARNEREIRNPNVLIYQLVGVSYELIYHSRLFNIIYIMRTKVDVGEIWRSSLNFLGGVSWLVLVL</sequence>
<reference evidence="1 2" key="1">
    <citation type="submission" date="2018-06" db="EMBL/GenBank/DDBJ databases">
        <authorList>
            <consortium name="Pathogen Informatics"/>
            <person name="Doyle S."/>
        </authorList>
    </citation>
    <scope>NUCLEOTIDE SEQUENCE [LARGE SCALE GENOMIC DNA]</scope>
    <source>
        <strain evidence="1 2">VREC0535</strain>
    </source>
</reference>
<dbReference type="EMBL" id="UCZA01000033">
    <property type="protein sequence ID" value="SQP86858.1"/>
    <property type="molecule type" value="Genomic_DNA"/>
</dbReference>
<protein>
    <submittedName>
        <fullName evidence="1">Uncharacterized protein</fullName>
    </submittedName>
</protein>
<dbReference type="Proteomes" id="UP000250671">
    <property type="component" value="Unassembled WGS sequence"/>
</dbReference>
<name>A0A2Y8JXU1_ECOLX</name>
<gene>
    <name evidence="1" type="ORF">SAMEA3752557_04512</name>
</gene>
<organism evidence="1 2">
    <name type="scientific">Escherichia coli</name>
    <dbReference type="NCBI Taxonomy" id="562"/>
    <lineage>
        <taxon>Bacteria</taxon>
        <taxon>Pseudomonadati</taxon>
        <taxon>Pseudomonadota</taxon>
        <taxon>Gammaproteobacteria</taxon>
        <taxon>Enterobacterales</taxon>
        <taxon>Enterobacteriaceae</taxon>
        <taxon>Escherichia</taxon>
    </lineage>
</organism>
<dbReference type="AlphaFoldDB" id="A0A2Y8JXU1"/>
<evidence type="ECO:0000313" key="2">
    <source>
        <dbReference type="Proteomes" id="UP000250671"/>
    </source>
</evidence>
<evidence type="ECO:0000313" key="1">
    <source>
        <dbReference type="EMBL" id="SQP86858.1"/>
    </source>
</evidence>
<proteinExistence type="predicted"/>